<feature type="transmembrane region" description="Helical" evidence="9">
    <location>
        <begin position="7"/>
        <end position="29"/>
    </location>
</feature>
<dbReference type="SUPFAM" id="SSF52058">
    <property type="entry name" value="L domain-like"/>
    <property type="match status" value="1"/>
</dbReference>
<dbReference type="InterPro" id="IPR032675">
    <property type="entry name" value="LRR_dom_sf"/>
</dbReference>
<evidence type="ECO:0000256" key="2">
    <source>
        <dbReference type="ARBA" id="ARBA00022614"/>
    </source>
</evidence>
<dbReference type="InterPro" id="IPR013210">
    <property type="entry name" value="LRR_N_plant-typ"/>
</dbReference>
<dbReference type="FunFam" id="3.80.10.10:FF:000041">
    <property type="entry name" value="LRR receptor-like serine/threonine-protein kinase ERECTA"/>
    <property type="match status" value="1"/>
</dbReference>
<dbReference type="AlphaFoldDB" id="A0A2U1KGD3"/>
<evidence type="ECO:0000256" key="8">
    <source>
        <dbReference type="ARBA" id="ARBA00023180"/>
    </source>
</evidence>
<dbReference type="InterPro" id="IPR046956">
    <property type="entry name" value="RLP23-like"/>
</dbReference>
<keyword evidence="6 9" id="KW-1133">Transmembrane helix</keyword>
<keyword evidence="7 9" id="KW-0472">Membrane</keyword>
<dbReference type="Proteomes" id="UP000245207">
    <property type="component" value="Unassembled WGS sequence"/>
</dbReference>
<dbReference type="STRING" id="35608.A0A2U1KGD3"/>
<dbReference type="PANTHER" id="PTHR48063:SF112">
    <property type="entry name" value="RECEPTOR LIKE PROTEIN 30-LIKE"/>
    <property type="match status" value="1"/>
</dbReference>
<evidence type="ECO:0000313" key="13">
    <source>
        <dbReference type="Proteomes" id="UP000245207"/>
    </source>
</evidence>
<organism evidence="12 13">
    <name type="scientific">Artemisia annua</name>
    <name type="common">Sweet wormwood</name>
    <dbReference type="NCBI Taxonomy" id="35608"/>
    <lineage>
        <taxon>Eukaryota</taxon>
        <taxon>Viridiplantae</taxon>
        <taxon>Streptophyta</taxon>
        <taxon>Embryophyta</taxon>
        <taxon>Tracheophyta</taxon>
        <taxon>Spermatophyta</taxon>
        <taxon>Magnoliopsida</taxon>
        <taxon>eudicotyledons</taxon>
        <taxon>Gunneridae</taxon>
        <taxon>Pentapetalae</taxon>
        <taxon>asterids</taxon>
        <taxon>campanulids</taxon>
        <taxon>Asterales</taxon>
        <taxon>Asteraceae</taxon>
        <taxon>Asteroideae</taxon>
        <taxon>Anthemideae</taxon>
        <taxon>Artemisiinae</taxon>
        <taxon>Artemisia</taxon>
    </lineage>
</organism>
<keyword evidence="8" id="KW-0325">Glycoprotein</keyword>
<dbReference type="PANTHER" id="PTHR48063">
    <property type="entry name" value="LRR RECEPTOR-LIKE KINASE"/>
    <property type="match status" value="1"/>
</dbReference>
<dbReference type="Pfam" id="PF08263">
    <property type="entry name" value="LRRNT_2"/>
    <property type="match status" value="1"/>
</dbReference>
<keyword evidence="13" id="KW-1185">Reference proteome</keyword>
<evidence type="ECO:0000313" key="12">
    <source>
        <dbReference type="EMBL" id="PWA35835.1"/>
    </source>
</evidence>
<evidence type="ECO:0000256" key="4">
    <source>
        <dbReference type="ARBA" id="ARBA00022729"/>
    </source>
</evidence>
<dbReference type="Gene3D" id="3.80.10.10">
    <property type="entry name" value="Ribonuclease Inhibitor"/>
    <property type="match status" value="4"/>
</dbReference>
<gene>
    <name evidence="12" type="ORF">CTI12_AA606870</name>
</gene>
<evidence type="ECO:0000256" key="6">
    <source>
        <dbReference type="ARBA" id="ARBA00022989"/>
    </source>
</evidence>
<keyword evidence="5" id="KW-0677">Repeat</keyword>
<evidence type="ECO:0000256" key="1">
    <source>
        <dbReference type="ARBA" id="ARBA00004479"/>
    </source>
</evidence>
<dbReference type="InterPro" id="IPR001611">
    <property type="entry name" value="Leu-rich_rpt"/>
</dbReference>
<evidence type="ECO:0000259" key="11">
    <source>
        <dbReference type="Pfam" id="PF23598"/>
    </source>
</evidence>
<proteinExistence type="predicted"/>
<reference evidence="12 13" key="1">
    <citation type="journal article" date="2018" name="Mol. Plant">
        <title>The genome of Artemisia annua provides insight into the evolution of Asteraceae family and artemisinin biosynthesis.</title>
        <authorList>
            <person name="Shen Q."/>
            <person name="Zhang L."/>
            <person name="Liao Z."/>
            <person name="Wang S."/>
            <person name="Yan T."/>
            <person name="Shi P."/>
            <person name="Liu M."/>
            <person name="Fu X."/>
            <person name="Pan Q."/>
            <person name="Wang Y."/>
            <person name="Lv Z."/>
            <person name="Lu X."/>
            <person name="Zhang F."/>
            <person name="Jiang W."/>
            <person name="Ma Y."/>
            <person name="Chen M."/>
            <person name="Hao X."/>
            <person name="Li L."/>
            <person name="Tang Y."/>
            <person name="Lv G."/>
            <person name="Zhou Y."/>
            <person name="Sun X."/>
            <person name="Brodelius P.E."/>
            <person name="Rose J.K.C."/>
            <person name="Tang K."/>
        </authorList>
    </citation>
    <scope>NUCLEOTIDE SEQUENCE [LARGE SCALE GENOMIC DNA]</scope>
    <source>
        <strain evidence="13">cv. Huhao1</strain>
        <tissue evidence="12">Leaf</tissue>
    </source>
</reference>
<dbReference type="Pfam" id="PF00560">
    <property type="entry name" value="LRR_1"/>
    <property type="match status" value="3"/>
</dbReference>
<sequence>MGKPKGVVLYQFSVIIIIVSTIMTCLGSGNLTVGCFEKERLALLKFKYSVKDYNNRLSSWVGSDCCKWFGVGCDGVTRHVVSLHLRSISWDGIDFHSRHSDFFDEHFSNDFDSLDAVYLEGRELNSALAELRYLKYMDVSSNDFQFSEIPEFIGSLKQLRFLNLSHARFFGNIPHHLGNLSNLNVLDLGFNMLMADDLTWLSGLSSLKHIDLSKIEFSQTQNLNKLLNLNMPSLVELHLSESENLNVQVDPSLLNSSSMLANIQLLDLSWCYFGGNSFPSFLRNMTSLVSLDLSGSDLSQPHSFENLLNIVPFASELHFSICFLQNTHLSRIHVNASKYSNIQYLDLSQNDIFGEFPPFLMNMSSLSSLDLLDNFLNSSVPVMSGLLTLKLSYNNYNHIRHIGLWKQCHLKLLRVDHNHIQKEMIGPSTNISECSRYAMEVLDLSWNELNGSQLPESFGKFKALRELNLENSQLMGPIPTSIGKLTALKVLYLNDNQLTGPIPTSLGRLASLQKLSVSSNLLNV</sequence>
<dbReference type="EMBL" id="PKPP01019263">
    <property type="protein sequence ID" value="PWA35835.1"/>
    <property type="molecule type" value="Genomic_DNA"/>
</dbReference>
<keyword evidence="4" id="KW-0732">Signal</keyword>
<comment type="caution">
    <text evidence="12">The sequence shown here is derived from an EMBL/GenBank/DDBJ whole genome shotgun (WGS) entry which is preliminary data.</text>
</comment>
<dbReference type="SUPFAM" id="SSF52047">
    <property type="entry name" value="RNI-like"/>
    <property type="match status" value="1"/>
</dbReference>
<evidence type="ECO:0000256" key="7">
    <source>
        <dbReference type="ARBA" id="ARBA00023136"/>
    </source>
</evidence>
<protein>
    <submittedName>
        <fullName evidence="12">Leucine-rich repeat protein</fullName>
    </submittedName>
</protein>
<feature type="domain" description="Disease resistance R13L4/SHOC-2-like LRR" evidence="11">
    <location>
        <begin position="128"/>
        <end position="275"/>
    </location>
</feature>
<name>A0A2U1KGD3_ARTAN</name>
<comment type="subcellular location">
    <subcellularLocation>
        <location evidence="1">Membrane</location>
        <topology evidence="1">Single-pass type I membrane protein</topology>
    </subcellularLocation>
</comment>
<dbReference type="Pfam" id="PF23598">
    <property type="entry name" value="LRR_14"/>
    <property type="match status" value="1"/>
</dbReference>
<evidence type="ECO:0000256" key="9">
    <source>
        <dbReference type="SAM" id="Phobius"/>
    </source>
</evidence>
<evidence type="ECO:0000259" key="10">
    <source>
        <dbReference type="Pfam" id="PF08263"/>
    </source>
</evidence>
<dbReference type="GO" id="GO:0016020">
    <property type="term" value="C:membrane"/>
    <property type="evidence" value="ECO:0007669"/>
    <property type="project" value="UniProtKB-SubCell"/>
</dbReference>
<accession>A0A2U1KGD3</accession>
<dbReference type="InterPro" id="IPR055414">
    <property type="entry name" value="LRR_R13L4/SHOC2-like"/>
</dbReference>
<dbReference type="OrthoDB" id="1060944at2759"/>
<evidence type="ECO:0000256" key="3">
    <source>
        <dbReference type="ARBA" id="ARBA00022692"/>
    </source>
</evidence>
<feature type="domain" description="Leucine-rich repeat-containing N-terminal plant-type" evidence="10">
    <location>
        <begin position="38"/>
        <end position="74"/>
    </location>
</feature>
<evidence type="ECO:0000256" key="5">
    <source>
        <dbReference type="ARBA" id="ARBA00022737"/>
    </source>
</evidence>
<dbReference type="PROSITE" id="PS51257">
    <property type="entry name" value="PROKAR_LIPOPROTEIN"/>
    <property type="match status" value="1"/>
</dbReference>
<keyword evidence="2" id="KW-0433">Leucine-rich repeat</keyword>
<keyword evidence="3 9" id="KW-0812">Transmembrane</keyword>